<dbReference type="Pfam" id="PF06429">
    <property type="entry name" value="Flg_bbr_C"/>
    <property type="match status" value="1"/>
</dbReference>
<dbReference type="GO" id="GO:0009425">
    <property type="term" value="C:bacterial-type flagellum basal body"/>
    <property type="evidence" value="ECO:0007669"/>
    <property type="project" value="UniProtKB-SubCell"/>
</dbReference>
<dbReference type="InterPro" id="IPR010930">
    <property type="entry name" value="Flg_bb/hook_C_dom"/>
</dbReference>
<evidence type="ECO:0000313" key="7">
    <source>
        <dbReference type="EMBL" id="MBC2836090.1"/>
    </source>
</evidence>
<dbReference type="InterPro" id="IPR020013">
    <property type="entry name" value="Flagellar_FlgE/F/G"/>
</dbReference>
<proteinExistence type="inferred from homology"/>
<keyword evidence="3 4" id="KW-0975">Bacterial flagellum</keyword>
<keyword evidence="7" id="KW-0969">Cilium</keyword>
<dbReference type="NCBIfam" id="TIGR03506">
    <property type="entry name" value="FlgEFG_subfam"/>
    <property type="match status" value="1"/>
</dbReference>
<keyword evidence="7" id="KW-0282">Flagellum</keyword>
<evidence type="ECO:0000256" key="1">
    <source>
        <dbReference type="ARBA" id="ARBA00004117"/>
    </source>
</evidence>
<dbReference type="EMBL" id="JACLQD010000003">
    <property type="protein sequence ID" value="MBC2836090.1"/>
    <property type="molecule type" value="Genomic_DNA"/>
</dbReference>
<dbReference type="InterPro" id="IPR037925">
    <property type="entry name" value="FlgE/F/G-like"/>
</dbReference>
<organism evidence="7 8">
    <name type="scientific">Paragemmobacter straminiformis</name>
    <dbReference type="NCBI Taxonomy" id="2045119"/>
    <lineage>
        <taxon>Bacteria</taxon>
        <taxon>Pseudomonadati</taxon>
        <taxon>Pseudomonadota</taxon>
        <taxon>Alphaproteobacteria</taxon>
        <taxon>Rhodobacterales</taxon>
        <taxon>Paracoccaceae</taxon>
        <taxon>Paragemmobacter</taxon>
    </lineage>
</organism>
<protein>
    <recommendedName>
        <fullName evidence="4">Flagellar hook protein FlgE</fullName>
    </recommendedName>
</protein>
<keyword evidence="8" id="KW-1185">Reference proteome</keyword>
<dbReference type="Pfam" id="PF00460">
    <property type="entry name" value="Flg_bb_rod"/>
    <property type="match status" value="1"/>
</dbReference>
<reference evidence="7 8" key="1">
    <citation type="journal article" date="2017" name="Int. J. Syst. Evol. Microbiol.">
        <title>Gemmobacter straminiformis sp. nov., isolated from an artificial fountain.</title>
        <authorList>
            <person name="Kang J.Y."/>
            <person name="Kim M.J."/>
            <person name="Chun J."/>
            <person name="Son K.P."/>
            <person name="Jahng K.Y."/>
        </authorList>
    </citation>
    <scope>NUCLEOTIDE SEQUENCE [LARGE SCALE GENOMIC DNA]</scope>
    <source>
        <strain evidence="7 8">CAM-8</strain>
    </source>
</reference>
<dbReference type="AlphaFoldDB" id="A0A842I8B8"/>
<evidence type="ECO:0000313" key="8">
    <source>
        <dbReference type="Proteomes" id="UP000555411"/>
    </source>
</evidence>
<name>A0A842I8B8_9RHOB</name>
<evidence type="ECO:0000256" key="3">
    <source>
        <dbReference type="ARBA" id="ARBA00023143"/>
    </source>
</evidence>
<evidence type="ECO:0000259" key="5">
    <source>
        <dbReference type="Pfam" id="PF00460"/>
    </source>
</evidence>
<evidence type="ECO:0000256" key="4">
    <source>
        <dbReference type="RuleBase" id="RU362116"/>
    </source>
</evidence>
<sequence length="512" mass="52650">MSISSSLNAGVAGLNANATRLAAISDNIANSGTYGYKRASADFESMVITSARGSGTYSAGGVRASTTRLIEERGALVGTANSLDIAVSGRGMLPVIPAVSMGSDFSDQPLVMTTTGAFRTDANGVLKTESGLVLLGWPANADGSIPVNARDTIQGLQPVVINANQTAGDPTTVMGLGVNLPAVQTEAGASGGTLPLSVEYFGNLGTSETLDITFTPDVPATGASNKWNMVIRDSAQGGAVIGEYTLVFDDSRGNGGTLSSVTAVSGGAYDAAAGTLALTVKGGPMTVTIGRLGDPNGLTQLSDSFAPVSITKDGSPVGNLTAVEVDENGFVTASYDTGFIRRIYQIPLVDVPNPNGLRTMSNQTYQVSPQSGNFFLWDAGTGPTGKVIGYAREGSTTDVAAELTALIQTQRAYSSNAKVIQTVALSLALPTDLPVEISDCVLLSPALMDFMVCSATIALVLVRIDDMFSVLSCSAALAAAFWEWRLLAGAVCAAPSRRGCRDQSNPRVLSLC</sequence>
<comment type="subcellular location">
    <subcellularLocation>
        <location evidence="1 4">Bacterial flagellum basal body</location>
    </subcellularLocation>
</comment>
<dbReference type="PANTHER" id="PTHR30435:SF1">
    <property type="entry name" value="FLAGELLAR HOOK PROTEIN FLGE"/>
    <property type="match status" value="1"/>
</dbReference>
<feature type="domain" description="Flagellar basal-body/hook protein C-terminal" evidence="6">
    <location>
        <begin position="393"/>
        <end position="423"/>
    </location>
</feature>
<dbReference type="PANTHER" id="PTHR30435">
    <property type="entry name" value="FLAGELLAR PROTEIN"/>
    <property type="match status" value="1"/>
</dbReference>
<gene>
    <name evidence="7" type="ORF">H7F16_11285</name>
</gene>
<accession>A0A842I8B8</accession>
<keyword evidence="7" id="KW-0966">Cell projection</keyword>
<dbReference type="Proteomes" id="UP000555411">
    <property type="component" value="Unassembled WGS sequence"/>
</dbReference>
<dbReference type="InterPro" id="IPR001444">
    <property type="entry name" value="Flag_bb_rod_N"/>
</dbReference>
<feature type="domain" description="Flagellar basal body rod protein N-terminal" evidence="5">
    <location>
        <begin position="7"/>
        <end position="37"/>
    </location>
</feature>
<comment type="function">
    <text evidence="4">A flexible structure which links the flagellar filament to the drive apparatus in the basal body.</text>
</comment>
<dbReference type="GO" id="GO:0005829">
    <property type="term" value="C:cytosol"/>
    <property type="evidence" value="ECO:0007669"/>
    <property type="project" value="TreeGrafter"/>
</dbReference>
<dbReference type="GO" id="GO:0009424">
    <property type="term" value="C:bacterial-type flagellum hook"/>
    <property type="evidence" value="ECO:0007669"/>
    <property type="project" value="TreeGrafter"/>
</dbReference>
<dbReference type="GO" id="GO:0071978">
    <property type="term" value="P:bacterial-type flagellum-dependent swarming motility"/>
    <property type="evidence" value="ECO:0007669"/>
    <property type="project" value="TreeGrafter"/>
</dbReference>
<comment type="caution">
    <text evidence="7">The sequence shown here is derived from an EMBL/GenBank/DDBJ whole genome shotgun (WGS) entry which is preliminary data.</text>
</comment>
<comment type="similarity">
    <text evidence="2 4">Belongs to the flagella basal body rod proteins family.</text>
</comment>
<evidence type="ECO:0000256" key="2">
    <source>
        <dbReference type="ARBA" id="ARBA00009677"/>
    </source>
</evidence>
<dbReference type="SUPFAM" id="SSF117143">
    <property type="entry name" value="Flagellar hook protein flgE"/>
    <property type="match status" value="1"/>
</dbReference>
<evidence type="ECO:0000259" key="6">
    <source>
        <dbReference type="Pfam" id="PF06429"/>
    </source>
</evidence>